<accession>A0A0S7EKY9</accession>
<feature type="compositionally biased region" description="Basic and acidic residues" evidence="1">
    <location>
        <begin position="1"/>
        <end position="11"/>
    </location>
</feature>
<reference evidence="2" key="1">
    <citation type="submission" date="2014-12" db="EMBL/GenBank/DDBJ databases">
        <title>Parallel Evolution in Life History Adaptation Evident in the Tissue-Specific Poeciliopsis prolifica transcriptome.</title>
        <authorList>
            <person name="Jue N.K."/>
            <person name="Foley R.J."/>
            <person name="Obergfell C."/>
            <person name="Reznick D.N."/>
            <person name="O'Neill R.J."/>
            <person name="O'Neill M.J."/>
        </authorList>
    </citation>
    <scope>NUCLEOTIDE SEQUENCE</scope>
</reference>
<dbReference type="EMBL" id="GBYX01475846">
    <property type="protein sequence ID" value="JAO05831.1"/>
    <property type="molecule type" value="Transcribed_RNA"/>
</dbReference>
<protein>
    <submittedName>
        <fullName evidence="2">PPUP8395</fullName>
    </submittedName>
</protein>
<name>A0A0S7EKY9_9TELE</name>
<evidence type="ECO:0000313" key="2">
    <source>
        <dbReference type="EMBL" id="JAO05831.1"/>
    </source>
</evidence>
<evidence type="ECO:0000256" key="1">
    <source>
        <dbReference type="SAM" id="MobiDB-lite"/>
    </source>
</evidence>
<feature type="compositionally biased region" description="Acidic residues" evidence="1">
    <location>
        <begin position="14"/>
        <end position="34"/>
    </location>
</feature>
<proteinExistence type="predicted"/>
<dbReference type="AlphaFoldDB" id="A0A0S7EKY9"/>
<sequence length="175" mass="20099">KFVEETKRGGELEALTEEPEEDQVSSEDEAQYTEEPERQSSPEGGSIDLLENSDVCSKNEDGSLVISESLEKIFRFAVDDSDNDDSSFEEYVDKVQTNDEDKQKRSLVEENLSYCEKDCSFEEEQARKVKKFKESCAQNQEISLKHSCKTQMTRQLWKVLNSSLKKSQCKLLQSE</sequence>
<gene>
    <name evidence="2" type="primary">PPUP8395</name>
</gene>
<organism evidence="2">
    <name type="scientific">Poeciliopsis prolifica</name>
    <name type="common">blackstripe livebearer</name>
    <dbReference type="NCBI Taxonomy" id="188132"/>
    <lineage>
        <taxon>Eukaryota</taxon>
        <taxon>Metazoa</taxon>
        <taxon>Chordata</taxon>
        <taxon>Craniata</taxon>
        <taxon>Vertebrata</taxon>
        <taxon>Euteleostomi</taxon>
        <taxon>Actinopterygii</taxon>
        <taxon>Neopterygii</taxon>
        <taxon>Teleostei</taxon>
        <taxon>Neoteleostei</taxon>
        <taxon>Acanthomorphata</taxon>
        <taxon>Ovalentaria</taxon>
        <taxon>Atherinomorphae</taxon>
        <taxon>Cyprinodontiformes</taxon>
        <taxon>Poeciliidae</taxon>
        <taxon>Poeciliinae</taxon>
        <taxon>Poeciliopsis</taxon>
    </lineage>
</organism>
<feature type="region of interest" description="Disordered" evidence="1">
    <location>
        <begin position="1"/>
        <end position="53"/>
    </location>
</feature>
<feature type="non-terminal residue" evidence="2">
    <location>
        <position position="1"/>
    </location>
</feature>